<dbReference type="EMBL" id="WMBA01000054">
    <property type="protein sequence ID" value="MTD57786.1"/>
    <property type="molecule type" value="Genomic_DNA"/>
</dbReference>
<dbReference type="GO" id="GO:0044038">
    <property type="term" value="P:cell wall macromolecule biosynthetic process"/>
    <property type="evidence" value="ECO:0007669"/>
    <property type="project" value="InterPro"/>
</dbReference>
<evidence type="ECO:0000256" key="4">
    <source>
        <dbReference type="ARBA" id="ARBA00012037"/>
    </source>
</evidence>
<comment type="subcellular location">
    <subcellularLocation>
        <location evidence="1">Cell membrane</location>
        <topology evidence="1">Multi-pass membrane protein</topology>
    </subcellularLocation>
</comment>
<evidence type="ECO:0000256" key="5">
    <source>
        <dbReference type="ARBA" id="ARBA00020482"/>
    </source>
</evidence>
<feature type="transmembrane region" description="Helical" evidence="13">
    <location>
        <begin position="391"/>
        <end position="413"/>
    </location>
</feature>
<keyword evidence="9 13" id="KW-1133">Transmembrane helix</keyword>
<evidence type="ECO:0000259" key="15">
    <source>
        <dbReference type="Pfam" id="PF12250"/>
    </source>
</evidence>
<evidence type="ECO:0000256" key="11">
    <source>
        <dbReference type="ARBA" id="ARBA00033184"/>
    </source>
</evidence>
<evidence type="ECO:0000256" key="9">
    <source>
        <dbReference type="ARBA" id="ARBA00022989"/>
    </source>
</evidence>
<evidence type="ECO:0000256" key="3">
    <source>
        <dbReference type="ARBA" id="ARBA00009655"/>
    </source>
</evidence>
<evidence type="ECO:0000256" key="8">
    <source>
        <dbReference type="ARBA" id="ARBA00022692"/>
    </source>
</evidence>
<feature type="transmembrane region" description="Helical" evidence="13">
    <location>
        <begin position="73"/>
        <end position="92"/>
    </location>
</feature>
<feature type="domain" description="Arabinofuranosyltransferase AftA N-terminal" evidence="15">
    <location>
        <begin position="42"/>
        <end position="464"/>
    </location>
</feature>
<evidence type="ECO:0000256" key="7">
    <source>
        <dbReference type="ARBA" id="ARBA00022679"/>
    </source>
</evidence>
<gene>
    <name evidence="16" type="ORF">GKO32_27965</name>
</gene>
<keyword evidence="6" id="KW-1003">Cell membrane</keyword>
<keyword evidence="8 13" id="KW-0812">Transmembrane</keyword>
<feature type="transmembrane region" description="Helical" evidence="13">
    <location>
        <begin position="40"/>
        <end position="61"/>
    </location>
</feature>
<feature type="transmembrane region" description="Helical" evidence="13">
    <location>
        <begin position="274"/>
        <end position="297"/>
    </location>
</feature>
<feature type="transmembrane region" description="Helical" evidence="13">
    <location>
        <begin position="309"/>
        <end position="329"/>
    </location>
</feature>
<comment type="caution">
    <text evidence="16">The sequence shown here is derived from an EMBL/GenBank/DDBJ whole genome shotgun (WGS) entry which is preliminary data.</text>
</comment>
<feature type="transmembrane region" description="Helical" evidence="13">
    <location>
        <begin position="190"/>
        <end position="208"/>
    </location>
</feature>
<evidence type="ECO:0000256" key="1">
    <source>
        <dbReference type="ARBA" id="ARBA00004651"/>
    </source>
</evidence>
<evidence type="ECO:0000259" key="14">
    <source>
        <dbReference type="Pfam" id="PF12249"/>
    </source>
</evidence>
<comment type="catalytic activity">
    <reaction evidence="12">
        <text>Adds an alpha-D-arabinofuranosyl group from trans,octacis-decaprenylphospho-beta-D-arabinofuranose at the 5-O-position of the eighth, tenth and twelfth galactofuranose unit of the galactofuranan chain of [beta-D-galactofuranosyl-(1-&gt;5)-beta-D-galactofuranosyl-(1-&gt;6)]14-beta-D-galactofuranosyl-(1-&gt;5)-beta-D-galactofuranosyl-(1-&gt;4)-alpha-L-rhamnopyranosyl-(1-&gt;3)-N-acetyl-alpha-D-glucosaminyl-diphospho-trans,octacis-decaprenol.</text>
        <dbReference type="EC" id="2.4.2.46"/>
    </reaction>
</comment>
<proteinExistence type="inferred from homology"/>
<accession>A0A6N7Z922</accession>
<dbReference type="InterPro" id="IPR020963">
    <property type="entry name" value="ArabinofuranosylTrfase_AftA_N"/>
</dbReference>
<dbReference type="Pfam" id="PF12250">
    <property type="entry name" value="AftA_N"/>
    <property type="match status" value="1"/>
</dbReference>
<evidence type="ECO:0000256" key="6">
    <source>
        <dbReference type="ARBA" id="ARBA00022475"/>
    </source>
</evidence>
<dbReference type="GO" id="GO:0016757">
    <property type="term" value="F:glycosyltransferase activity"/>
    <property type="evidence" value="ECO:0007669"/>
    <property type="project" value="InterPro"/>
</dbReference>
<evidence type="ECO:0000313" key="16">
    <source>
        <dbReference type="EMBL" id="MTD57786.1"/>
    </source>
</evidence>
<comment type="similarity">
    <text evidence="3">Belongs to the glycosyltransferase 85 family.</text>
</comment>
<dbReference type="Proteomes" id="UP000440096">
    <property type="component" value="Unassembled WGS sequence"/>
</dbReference>
<name>A0A6N7Z922_9PSEU</name>
<evidence type="ECO:0000256" key="13">
    <source>
        <dbReference type="SAM" id="Phobius"/>
    </source>
</evidence>
<comment type="pathway">
    <text evidence="2">Cell wall biogenesis; cell wall polysaccharide biosynthesis.</text>
</comment>
<dbReference type="OrthoDB" id="4775300at2"/>
<dbReference type="GO" id="GO:0005886">
    <property type="term" value="C:plasma membrane"/>
    <property type="evidence" value="ECO:0007669"/>
    <property type="project" value="UniProtKB-SubCell"/>
</dbReference>
<feature type="transmembrane region" description="Helical" evidence="13">
    <location>
        <begin position="360"/>
        <end position="379"/>
    </location>
</feature>
<evidence type="ECO:0000256" key="10">
    <source>
        <dbReference type="ARBA" id="ARBA00023136"/>
    </source>
</evidence>
<dbReference type="AlphaFoldDB" id="A0A6N7Z922"/>
<dbReference type="RefSeq" id="WP_154759898.1">
    <property type="nucleotide sequence ID" value="NZ_WMBA01000054.1"/>
</dbReference>
<dbReference type="Pfam" id="PF12249">
    <property type="entry name" value="AftA_C"/>
    <property type="match status" value="1"/>
</dbReference>
<dbReference type="EC" id="2.4.2.46" evidence="4"/>
<sequence length="648" mass="70797">MTTTAPSLAPTHSFGLNHSPLLTDPGTPLPLTGRRIGRTCLEMVAAVLVAAAVSLVVQLVVNRLHIPRPSSVTIAMTSLVSVAALVAALWLATRRTFGVVANVVAWVGLSVLNTAVLAFMLQGTSYYLGGISSDQSFRTQYLTRLTDSATVHDFAFQGVPSYYPSGWFWLAARFADLFGLAGWEAYKPFAILTFAVTAVLAFAAWSLVVPRRTAVLLAVATSTVGVATWAAYEPYAWVFGALIPPMAAVAWQYLTNDRWLPGIFVGGYVGLLALFYTLLLAFVAMVVVLIAVVALILAWRRERRFVWQVAARLAVVAATSVVIAAVHWAPYLAGVLDTPIQQNAASRILPDFGAKFPVPINLSSFLGVLSLAGLVWLVVRVRDGLLPRAMLLVTAAGYLWYALSMLGIRFGITLLPYKIELVMDVVLRCAGALALVDLARWLATAVAEQWRRTAVASLTVLSVLGTAGVLQSAKDPLAPLPDLAYSSYYPTGTTPDGKRDPRDNGAWNQRLHDTIAQLTGKPEHDSTVLADYQDFLSFWPYWDFETTIIEYANPLADFDTRRDEIISWSKADSPAQLVSEMDGSRFTPPNVLVFTRKDDGLHMTVTRNIFPVYPQIEATSLVFPQHLFASDRFVTRDVGPFTVVVRTR</sequence>
<feature type="domain" description="Arabinofuranosyltransferase AftA C-terminal" evidence="14">
    <location>
        <begin position="482"/>
        <end position="646"/>
    </location>
</feature>
<keyword evidence="10 13" id="KW-0472">Membrane</keyword>
<dbReference type="GO" id="GO:0045227">
    <property type="term" value="P:capsule polysaccharide biosynthetic process"/>
    <property type="evidence" value="ECO:0007669"/>
    <property type="project" value="UniProtKB-UniPathway"/>
</dbReference>
<protein>
    <recommendedName>
        <fullName evidence="5">Galactan 5-O-arabinofuranosyltransferase</fullName>
        <ecNumber evidence="4">2.4.2.46</ecNumber>
    </recommendedName>
    <alternativeName>
        <fullName evidence="11">Arabinofuranosyltransferase AftA</fullName>
    </alternativeName>
</protein>
<dbReference type="UniPathway" id="UPA00963"/>
<keyword evidence="7" id="KW-0808">Transferase</keyword>
<evidence type="ECO:0000256" key="12">
    <source>
        <dbReference type="ARBA" id="ARBA00034030"/>
    </source>
</evidence>
<evidence type="ECO:0000313" key="17">
    <source>
        <dbReference type="Proteomes" id="UP000440096"/>
    </source>
</evidence>
<reference evidence="16 17" key="1">
    <citation type="submission" date="2019-11" db="EMBL/GenBank/DDBJ databases">
        <title>Draft genome of Amycolatopsis RM579.</title>
        <authorList>
            <person name="Duangmal K."/>
            <person name="Mingma R."/>
        </authorList>
    </citation>
    <scope>NUCLEOTIDE SEQUENCE [LARGE SCALE GENOMIC DNA]</scope>
    <source>
        <strain evidence="16 17">RM579</strain>
    </source>
</reference>
<keyword evidence="17" id="KW-1185">Reference proteome</keyword>
<feature type="transmembrane region" description="Helical" evidence="13">
    <location>
        <begin position="214"/>
        <end position="232"/>
    </location>
</feature>
<evidence type="ECO:0000256" key="2">
    <source>
        <dbReference type="ARBA" id="ARBA00004776"/>
    </source>
</evidence>
<feature type="transmembrane region" description="Helical" evidence="13">
    <location>
        <begin position="99"/>
        <end position="121"/>
    </location>
</feature>
<dbReference type="InterPro" id="IPR020959">
    <property type="entry name" value="ArabinofuranosylTrfase_AftA_C"/>
</dbReference>
<organism evidence="16 17">
    <name type="scientific">Amycolatopsis pithecellobii</name>
    <dbReference type="NCBI Taxonomy" id="664692"/>
    <lineage>
        <taxon>Bacteria</taxon>
        <taxon>Bacillati</taxon>
        <taxon>Actinomycetota</taxon>
        <taxon>Actinomycetes</taxon>
        <taxon>Pseudonocardiales</taxon>
        <taxon>Pseudonocardiaceae</taxon>
        <taxon>Amycolatopsis</taxon>
    </lineage>
</organism>